<dbReference type="EMBL" id="HBEU01001659">
    <property type="protein sequence ID" value="CAD8574959.1"/>
    <property type="molecule type" value="Transcribed_RNA"/>
</dbReference>
<name>A0A7S0KBY2_9STRA</name>
<comment type="subcellular location">
    <subcellularLocation>
        <location evidence="1">Membrane</location>
        <topology evidence="1">Multi-pass membrane protein</topology>
    </subcellularLocation>
</comment>
<dbReference type="InterPro" id="IPR006544">
    <property type="entry name" value="P-type_TPase_V"/>
</dbReference>
<evidence type="ECO:0000256" key="2">
    <source>
        <dbReference type="ARBA" id="ARBA00022723"/>
    </source>
</evidence>
<keyword evidence="7" id="KW-1133">Transmembrane helix</keyword>
<keyword evidence="7" id="KW-0812">Transmembrane</keyword>
<accession>A0A7S0KBY2</accession>
<feature type="transmembrane region" description="Helical" evidence="7">
    <location>
        <begin position="79"/>
        <end position="98"/>
    </location>
</feature>
<dbReference type="GO" id="GO:0019829">
    <property type="term" value="F:ATPase-coupled monoatomic cation transmembrane transporter activity"/>
    <property type="evidence" value="ECO:0007669"/>
    <property type="project" value="TreeGrafter"/>
</dbReference>
<feature type="transmembrane region" description="Helical" evidence="7">
    <location>
        <begin position="262"/>
        <end position="284"/>
    </location>
</feature>
<dbReference type="InterPro" id="IPR023298">
    <property type="entry name" value="ATPase_P-typ_TM_dom_sf"/>
</dbReference>
<gene>
    <name evidence="8" type="ORF">LDAN0322_LOCUS1104</name>
</gene>
<evidence type="ECO:0000256" key="3">
    <source>
        <dbReference type="ARBA" id="ARBA00022741"/>
    </source>
</evidence>
<keyword evidence="4" id="KW-0067">ATP-binding</keyword>
<feature type="transmembrane region" description="Helical" evidence="7">
    <location>
        <begin position="143"/>
        <end position="165"/>
    </location>
</feature>
<evidence type="ECO:0000256" key="5">
    <source>
        <dbReference type="ARBA" id="ARBA00022842"/>
    </source>
</evidence>
<keyword evidence="3" id="KW-0547">Nucleotide-binding</keyword>
<proteinExistence type="predicted"/>
<dbReference type="PANTHER" id="PTHR45630">
    <property type="entry name" value="CATION-TRANSPORTING ATPASE-RELATED"/>
    <property type="match status" value="1"/>
</dbReference>
<dbReference type="SUPFAM" id="SSF81665">
    <property type="entry name" value="Calcium ATPase, transmembrane domain M"/>
    <property type="match status" value="1"/>
</dbReference>
<dbReference type="GO" id="GO:0140358">
    <property type="term" value="F:P-type transmembrane transporter activity"/>
    <property type="evidence" value="ECO:0007669"/>
    <property type="project" value="InterPro"/>
</dbReference>
<feature type="transmembrane region" description="Helical" evidence="7">
    <location>
        <begin position="190"/>
        <end position="213"/>
    </location>
</feature>
<organism evidence="8">
    <name type="scientific">Leptocylindrus aporus</name>
    <dbReference type="NCBI Taxonomy" id="1398097"/>
    <lineage>
        <taxon>Eukaryota</taxon>
        <taxon>Sar</taxon>
        <taxon>Stramenopiles</taxon>
        <taxon>Ochrophyta</taxon>
        <taxon>Bacillariophyta</taxon>
        <taxon>Coscinodiscophyceae</taxon>
        <taxon>Chaetocerotophycidae</taxon>
        <taxon>Leptocylindrales</taxon>
        <taxon>Leptocylindraceae</taxon>
        <taxon>Leptocylindrus</taxon>
    </lineage>
</organism>
<sequence length="365" mass="40620">MAEEQKKAKEQRKKVSTVSGSAAAMIQQMEDLDMDDTPTIQIGDASMAAPFTSKLPSIRSMADVVRQGRCTLVTSMQMYQILALNSLISAYSLSVLYLDGVKYGDVQMTGMGILMSIVYMSVSRSTPLKKLSPVKPLTSIFHPSLFLSLLLQFATHLITMVYAVYCAKLEKSDEEMEEKIDLDGEFKPGIVNSVVFLVSCVQQVAVFVVNLQGRPFMTGLTENRPLLYSLIATFILTFMFASETVPSLNKYMQLVPFPSDDFRNFILILLAADVFLCFAFDRLMKLFFAPKILFASMAEVGVKDVIKLGRTIVVILFIMNLLLGDDEQWQELMREEGRLEGEADGLLASNITDGDGTIEHVNTEL</sequence>
<keyword evidence="7" id="KW-0472">Membrane</keyword>
<evidence type="ECO:0000313" key="8">
    <source>
        <dbReference type="EMBL" id="CAD8574959.1"/>
    </source>
</evidence>
<evidence type="ECO:0000256" key="6">
    <source>
        <dbReference type="ARBA" id="ARBA00022967"/>
    </source>
</evidence>
<evidence type="ECO:0000256" key="1">
    <source>
        <dbReference type="ARBA" id="ARBA00004141"/>
    </source>
</evidence>
<keyword evidence="6" id="KW-1278">Translocase</keyword>
<keyword evidence="2" id="KW-0479">Metal-binding</keyword>
<reference evidence="8" key="1">
    <citation type="submission" date="2021-01" db="EMBL/GenBank/DDBJ databases">
        <authorList>
            <person name="Corre E."/>
            <person name="Pelletier E."/>
            <person name="Niang G."/>
            <person name="Scheremetjew M."/>
            <person name="Finn R."/>
            <person name="Kale V."/>
            <person name="Holt S."/>
            <person name="Cochrane G."/>
            <person name="Meng A."/>
            <person name="Brown T."/>
            <person name="Cohen L."/>
        </authorList>
    </citation>
    <scope>NUCLEOTIDE SEQUENCE</scope>
    <source>
        <strain evidence="8">B651</strain>
    </source>
</reference>
<feature type="transmembrane region" description="Helical" evidence="7">
    <location>
        <begin position="225"/>
        <end position="242"/>
    </location>
</feature>
<dbReference type="GO" id="GO:0005524">
    <property type="term" value="F:ATP binding"/>
    <property type="evidence" value="ECO:0007669"/>
    <property type="project" value="UniProtKB-KW"/>
</dbReference>
<evidence type="ECO:0008006" key="9">
    <source>
        <dbReference type="Google" id="ProtNLM"/>
    </source>
</evidence>
<feature type="transmembrane region" description="Helical" evidence="7">
    <location>
        <begin position="104"/>
        <end position="122"/>
    </location>
</feature>
<dbReference type="PANTHER" id="PTHR45630:SF6">
    <property type="entry name" value="CATION-TRANSPORTING P-TYPE ATPASE N-TERMINAL DOMAIN-CONTAINING PROTEIN"/>
    <property type="match status" value="1"/>
</dbReference>
<evidence type="ECO:0000256" key="4">
    <source>
        <dbReference type="ARBA" id="ARBA00022840"/>
    </source>
</evidence>
<dbReference type="GO" id="GO:0046872">
    <property type="term" value="F:metal ion binding"/>
    <property type="evidence" value="ECO:0007669"/>
    <property type="project" value="UniProtKB-KW"/>
</dbReference>
<keyword evidence="5" id="KW-0460">Magnesium</keyword>
<dbReference type="GO" id="GO:0016020">
    <property type="term" value="C:membrane"/>
    <property type="evidence" value="ECO:0007669"/>
    <property type="project" value="UniProtKB-SubCell"/>
</dbReference>
<protein>
    <recommendedName>
        <fullName evidence="9">Cation-transporting P-type ATPase C-terminal domain-containing protein</fullName>
    </recommendedName>
</protein>
<dbReference type="AlphaFoldDB" id="A0A7S0KBY2"/>
<evidence type="ECO:0000256" key="7">
    <source>
        <dbReference type="SAM" id="Phobius"/>
    </source>
</evidence>